<comment type="caution">
    <text evidence="3">The sequence shown here is derived from an EMBL/GenBank/DDBJ whole genome shotgun (WGS) entry which is preliminary data.</text>
</comment>
<dbReference type="Gene3D" id="3.20.120.10">
    <property type="entry name" value="Hydrophobin"/>
    <property type="match status" value="1"/>
</dbReference>
<evidence type="ECO:0000256" key="1">
    <source>
        <dbReference type="ARBA" id="ARBA00009576"/>
    </source>
</evidence>
<proteinExistence type="inferred from homology"/>
<dbReference type="CDD" id="cd23508">
    <property type="entry name" value="hydrophobin_II"/>
    <property type="match status" value="1"/>
</dbReference>
<keyword evidence="4" id="KW-1185">Reference proteome</keyword>
<gene>
    <name evidence="3" type="ORF">SLS60_008734</name>
</gene>
<evidence type="ECO:0000313" key="3">
    <source>
        <dbReference type="EMBL" id="KAL1597152.1"/>
    </source>
</evidence>
<dbReference type="SUPFAM" id="SSF101751">
    <property type="entry name" value="Hydrophobin II, HfbII"/>
    <property type="match status" value="1"/>
</dbReference>
<dbReference type="EMBL" id="JAKJXO020000013">
    <property type="protein sequence ID" value="KAL1597152.1"/>
    <property type="molecule type" value="Genomic_DNA"/>
</dbReference>
<protein>
    <recommendedName>
        <fullName evidence="5">Cryparin</fullName>
    </recommendedName>
</protein>
<evidence type="ECO:0008006" key="5">
    <source>
        <dbReference type="Google" id="ProtNLM"/>
    </source>
</evidence>
<sequence>MTTPWKDYGLSGLGGFQIPYESTHLDGIEKYKENVGVARIEHYHTTSTQSIYSSITQLSITIKSITTDTFPKTIKMQFFTVIAFAAAAIAAPAALEERQLPVCTGGSPLCCATDVLNLADLDCATPATTPTSTNQFIDICSAAGQQAKCCILPVLGQALFCSDVNPTADTTTVTAPSS</sequence>
<dbReference type="PANTHER" id="PTHR42341:SF1">
    <property type="entry name" value="HYDROPHOBIN"/>
    <property type="match status" value="1"/>
</dbReference>
<reference evidence="3 4" key="1">
    <citation type="submission" date="2024-02" db="EMBL/GenBank/DDBJ databases">
        <title>De novo assembly and annotation of 12 fungi associated with fruit tree decline syndrome in Ontario, Canada.</title>
        <authorList>
            <person name="Sulman M."/>
            <person name="Ellouze W."/>
            <person name="Ilyukhin E."/>
        </authorList>
    </citation>
    <scope>NUCLEOTIDE SEQUENCE [LARGE SCALE GENOMIC DNA]</scope>
    <source>
        <strain evidence="3 4">M42-189</strain>
    </source>
</reference>
<comment type="similarity">
    <text evidence="1">Belongs to the cerato-ulmin hydrophobin family.</text>
</comment>
<dbReference type="InterPro" id="IPR036686">
    <property type="entry name" value="Class_II_Hydrophobin_sf"/>
</dbReference>
<dbReference type="InterPro" id="IPR010636">
    <property type="entry name" value="Class_II_hydrophobin"/>
</dbReference>
<dbReference type="Proteomes" id="UP001521785">
    <property type="component" value="Unassembled WGS sequence"/>
</dbReference>
<evidence type="ECO:0000256" key="2">
    <source>
        <dbReference type="ARBA" id="ARBA00023157"/>
    </source>
</evidence>
<accession>A0ABR3QYB8</accession>
<keyword evidence="2" id="KW-1015">Disulfide bond</keyword>
<name>A0ABR3QYB8_9PLEO</name>
<organism evidence="3 4">
    <name type="scientific">Paraconiothyrium brasiliense</name>
    <dbReference type="NCBI Taxonomy" id="300254"/>
    <lineage>
        <taxon>Eukaryota</taxon>
        <taxon>Fungi</taxon>
        <taxon>Dikarya</taxon>
        <taxon>Ascomycota</taxon>
        <taxon>Pezizomycotina</taxon>
        <taxon>Dothideomycetes</taxon>
        <taxon>Pleosporomycetidae</taxon>
        <taxon>Pleosporales</taxon>
        <taxon>Massarineae</taxon>
        <taxon>Didymosphaeriaceae</taxon>
        <taxon>Paraconiothyrium</taxon>
    </lineage>
</organism>
<evidence type="ECO:0000313" key="4">
    <source>
        <dbReference type="Proteomes" id="UP001521785"/>
    </source>
</evidence>
<dbReference type="Pfam" id="PF06766">
    <property type="entry name" value="Hydrophobin_2"/>
    <property type="match status" value="1"/>
</dbReference>
<dbReference type="PANTHER" id="PTHR42341">
    <property type="entry name" value="HYDROPHOBIN"/>
    <property type="match status" value="1"/>
</dbReference>